<keyword evidence="2" id="KW-1185">Reference proteome</keyword>
<dbReference type="GO" id="GO:0016791">
    <property type="term" value="F:phosphatase activity"/>
    <property type="evidence" value="ECO:0007669"/>
    <property type="project" value="TreeGrafter"/>
</dbReference>
<evidence type="ECO:0000313" key="2">
    <source>
        <dbReference type="Proteomes" id="UP000255326"/>
    </source>
</evidence>
<dbReference type="Proteomes" id="UP000255326">
    <property type="component" value="Unassembled WGS sequence"/>
</dbReference>
<dbReference type="OrthoDB" id="512570at2"/>
<proteinExistence type="predicted"/>
<dbReference type="RefSeq" id="WP_114746220.1">
    <property type="nucleotide sequence ID" value="NZ_QQAY01000009.1"/>
</dbReference>
<dbReference type="PANTHER" id="PTHR48100">
    <property type="entry name" value="BROAD-SPECIFICITY PHOSPHATASE YOR283W-RELATED"/>
    <property type="match status" value="1"/>
</dbReference>
<dbReference type="PIRSF" id="PIRSF000709">
    <property type="entry name" value="6PFK_2-Ptase"/>
    <property type="match status" value="1"/>
</dbReference>
<dbReference type="AlphaFoldDB" id="A0A370GDR1"/>
<dbReference type="InterPro" id="IPR029033">
    <property type="entry name" value="His_PPase_superfam"/>
</dbReference>
<dbReference type="PANTHER" id="PTHR48100:SF1">
    <property type="entry name" value="HISTIDINE PHOSPHATASE FAMILY PROTEIN-RELATED"/>
    <property type="match status" value="1"/>
</dbReference>
<dbReference type="EMBL" id="QQAY01000009">
    <property type="protein sequence ID" value="RDI41239.1"/>
    <property type="molecule type" value="Genomic_DNA"/>
</dbReference>
<dbReference type="InterPro" id="IPR050275">
    <property type="entry name" value="PGM_Phosphatase"/>
</dbReference>
<reference evidence="1 2" key="1">
    <citation type="submission" date="2018-07" db="EMBL/GenBank/DDBJ databases">
        <title>Genomic Encyclopedia of Type Strains, Phase IV (KMG-IV): sequencing the most valuable type-strain genomes for metagenomic binning, comparative biology and taxonomic classification.</title>
        <authorList>
            <person name="Goeker M."/>
        </authorList>
    </citation>
    <scope>NUCLEOTIDE SEQUENCE [LARGE SCALE GENOMIC DNA]</scope>
    <source>
        <strain evidence="1 2">DSM 25281</strain>
    </source>
</reference>
<accession>A0A370GDR1</accession>
<name>A0A370GDR1_9BACI</name>
<gene>
    <name evidence="1" type="ORF">DFR59_10985</name>
</gene>
<dbReference type="Gene3D" id="3.40.50.1240">
    <property type="entry name" value="Phosphoglycerate mutase-like"/>
    <property type="match status" value="1"/>
</dbReference>
<protein>
    <submittedName>
        <fullName evidence="1">2,3-bisphosphoglycerate-dependent phosphoglycerate mutase</fullName>
    </submittedName>
</protein>
<organism evidence="1 2">
    <name type="scientific">Falsibacillus pallidus</name>
    <dbReference type="NCBI Taxonomy" id="493781"/>
    <lineage>
        <taxon>Bacteria</taxon>
        <taxon>Bacillati</taxon>
        <taxon>Bacillota</taxon>
        <taxon>Bacilli</taxon>
        <taxon>Bacillales</taxon>
        <taxon>Bacillaceae</taxon>
        <taxon>Falsibacillus</taxon>
    </lineage>
</organism>
<dbReference type="GO" id="GO:0005737">
    <property type="term" value="C:cytoplasm"/>
    <property type="evidence" value="ECO:0007669"/>
    <property type="project" value="TreeGrafter"/>
</dbReference>
<dbReference type="SMART" id="SM00855">
    <property type="entry name" value="PGAM"/>
    <property type="match status" value="1"/>
</dbReference>
<dbReference type="Pfam" id="PF00300">
    <property type="entry name" value="His_Phos_1"/>
    <property type="match status" value="1"/>
</dbReference>
<dbReference type="CDD" id="cd07067">
    <property type="entry name" value="HP_PGM_like"/>
    <property type="match status" value="1"/>
</dbReference>
<dbReference type="InterPro" id="IPR013078">
    <property type="entry name" value="His_Pase_superF_clade-1"/>
</dbReference>
<comment type="caution">
    <text evidence="1">The sequence shown here is derived from an EMBL/GenBank/DDBJ whole genome shotgun (WGS) entry which is preliminary data.</text>
</comment>
<evidence type="ECO:0000313" key="1">
    <source>
        <dbReference type="EMBL" id="RDI41239.1"/>
    </source>
</evidence>
<dbReference type="SUPFAM" id="SSF53254">
    <property type="entry name" value="Phosphoglycerate mutase-like"/>
    <property type="match status" value="1"/>
</dbReference>
<sequence>MKNIYIIRHAKAEGQPFSAPLTQEGREQAEALVDFFEGKDIDCIFSSPYLRTLETIRPLALKRGIDITEDERLSERVLSGDDLPDWKEKLEQSFDDFSYVLPGGESSIDAYERAASILEQITASSEDNIVIVSHGNLTTLLLRYFDGRFGFKELMELTNPDVYHIHYDGEKGEVKRIWE</sequence>